<feature type="transmembrane region" description="Helical" evidence="1">
    <location>
        <begin position="113"/>
        <end position="137"/>
    </location>
</feature>
<evidence type="ECO:0000313" key="4">
    <source>
        <dbReference type="Proteomes" id="UP001220530"/>
    </source>
</evidence>
<keyword evidence="1" id="KW-0812">Transmembrane</keyword>
<keyword evidence="4" id="KW-1185">Reference proteome</keyword>
<name>A0ABY7YNS6_9HYPH</name>
<dbReference type="EMBL" id="CP118246">
    <property type="protein sequence ID" value="WDR02694.1"/>
    <property type="molecule type" value="Genomic_DNA"/>
</dbReference>
<sequence length="143" mass="15184">MSDRIFGSIGLALAIFFIWQATLIQESFIQDAVGPKTFPIIIGTVMGLASLYFVLKPDPDPVWPNAAGLIEIGLAALVMFAYAQALPEFGFGISTAIAAAYLAWRLESPPVQAIIAGVLISGGLYLIFRVILGLSLARGPLGF</sequence>
<proteinExistence type="predicted"/>
<keyword evidence="1" id="KW-0472">Membrane</keyword>
<feature type="transmembrane region" description="Helical" evidence="1">
    <location>
        <begin position="62"/>
        <end position="83"/>
    </location>
</feature>
<dbReference type="InterPro" id="IPR009936">
    <property type="entry name" value="DUF1468"/>
</dbReference>
<dbReference type="Pfam" id="PF07331">
    <property type="entry name" value="TctB"/>
    <property type="match status" value="1"/>
</dbReference>
<feature type="domain" description="DUF1468" evidence="2">
    <location>
        <begin position="6"/>
        <end position="136"/>
    </location>
</feature>
<organism evidence="3 4">
    <name type="scientific">Devosia algicola</name>
    <dbReference type="NCBI Taxonomy" id="3026418"/>
    <lineage>
        <taxon>Bacteria</taxon>
        <taxon>Pseudomonadati</taxon>
        <taxon>Pseudomonadota</taxon>
        <taxon>Alphaproteobacteria</taxon>
        <taxon>Hyphomicrobiales</taxon>
        <taxon>Devosiaceae</taxon>
        <taxon>Devosia</taxon>
    </lineage>
</organism>
<dbReference type="RefSeq" id="WP_282219096.1">
    <property type="nucleotide sequence ID" value="NZ_CP118246.1"/>
</dbReference>
<feature type="transmembrane region" description="Helical" evidence="1">
    <location>
        <begin position="37"/>
        <end position="55"/>
    </location>
</feature>
<gene>
    <name evidence="3" type="ORF">PSQ19_00135</name>
</gene>
<reference evidence="3 4" key="1">
    <citation type="submission" date="2023-02" db="EMBL/GenBank/DDBJ databases">
        <title>Devosia algicola sp. nov., isolated from the phycosphere of marine algae.</title>
        <authorList>
            <person name="Kim J.M."/>
            <person name="Lee J.K."/>
            <person name="Choi B.J."/>
            <person name="Bayburt H."/>
            <person name="Jeon C.O."/>
        </authorList>
    </citation>
    <scope>NUCLEOTIDE SEQUENCE [LARGE SCALE GENOMIC DNA]</scope>
    <source>
        <strain evidence="3 4">G20-9</strain>
    </source>
</reference>
<evidence type="ECO:0000256" key="1">
    <source>
        <dbReference type="SAM" id="Phobius"/>
    </source>
</evidence>
<feature type="transmembrane region" description="Helical" evidence="1">
    <location>
        <begin position="5"/>
        <end position="25"/>
    </location>
</feature>
<keyword evidence="1" id="KW-1133">Transmembrane helix</keyword>
<accession>A0ABY7YNS6</accession>
<dbReference type="Proteomes" id="UP001220530">
    <property type="component" value="Chromosome"/>
</dbReference>
<protein>
    <submittedName>
        <fullName evidence="3">Tripartite tricarboxylate transporter TctB family protein</fullName>
    </submittedName>
</protein>
<evidence type="ECO:0000259" key="2">
    <source>
        <dbReference type="Pfam" id="PF07331"/>
    </source>
</evidence>
<evidence type="ECO:0000313" key="3">
    <source>
        <dbReference type="EMBL" id="WDR02694.1"/>
    </source>
</evidence>